<keyword evidence="3" id="KW-0067">ATP-binding</keyword>
<dbReference type="InterPro" id="IPR050093">
    <property type="entry name" value="ABC_SmlMolc_Importer"/>
</dbReference>
<evidence type="ECO:0000313" key="3">
    <source>
        <dbReference type="EMBL" id="MEL0631049.1"/>
    </source>
</evidence>
<dbReference type="SUPFAM" id="SSF52540">
    <property type="entry name" value="P-loop containing nucleoside triphosphate hydrolases"/>
    <property type="match status" value="1"/>
</dbReference>
<reference evidence="3 4" key="1">
    <citation type="submission" date="2024-02" db="EMBL/GenBank/DDBJ databases">
        <title>Bacteria isolated from the canopy kelp, Nereocystis luetkeana.</title>
        <authorList>
            <person name="Pfister C.A."/>
            <person name="Younker I.T."/>
            <person name="Light S.H."/>
        </authorList>
    </citation>
    <scope>NUCLEOTIDE SEQUENCE [LARGE SCALE GENOMIC DNA]</scope>
    <source>
        <strain evidence="3 4">TI.1.05</strain>
    </source>
</reference>
<keyword evidence="1" id="KW-0813">Transport</keyword>
<feature type="domain" description="ABC transporter" evidence="2">
    <location>
        <begin position="23"/>
        <end position="65"/>
    </location>
</feature>
<evidence type="ECO:0000313" key="4">
    <source>
        <dbReference type="Proteomes" id="UP001369082"/>
    </source>
</evidence>
<comment type="caution">
    <text evidence="3">The sequence shown here is derived from an EMBL/GenBank/DDBJ whole genome shotgun (WGS) entry which is preliminary data.</text>
</comment>
<dbReference type="Proteomes" id="UP001369082">
    <property type="component" value="Unassembled WGS sequence"/>
</dbReference>
<dbReference type="InterPro" id="IPR003439">
    <property type="entry name" value="ABC_transporter-like_ATP-bd"/>
</dbReference>
<dbReference type="PANTHER" id="PTHR42781">
    <property type="entry name" value="SPERMIDINE/PUTRESCINE IMPORT ATP-BINDING PROTEIN POTA"/>
    <property type="match status" value="1"/>
</dbReference>
<dbReference type="EMBL" id="JBAKAZ010000381">
    <property type="protein sequence ID" value="MEL0631049.1"/>
    <property type="molecule type" value="Genomic_DNA"/>
</dbReference>
<dbReference type="PANTHER" id="PTHR42781:SF4">
    <property type="entry name" value="SPERMIDINE_PUTRESCINE IMPORT ATP-BINDING PROTEIN POTA"/>
    <property type="match status" value="1"/>
</dbReference>
<dbReference type="Gene3D" id="3.40.50.300">
    <property type="entry name" value="P-loop containing nucleotide triphosphate hydrolases"/>
    <property type="match status" value="1"/>
</dbReference>
<proteinExistence type="predicted"/>
<keyword evidence="4" id="KW-1185">Reference proteome</keyword>
<dbReference type="RefSeq" id="WP_341599175.1">
    <property type="nucleotide sequence ID" value="NZ_JBAKAZ010000381.1"/>
</dbReference>
<evidence type="ECO:0000259" key="2">
    <source>
        <dbReference type="Pfam" id="PF00005"/>
    </source>
</evidence>
<evidence type="ECO:0000256" key="1">
    <source>
        <dbReference type="ARBA" id="ARBA00022448"/>
    </source>
</evidence>
<keyword evidence="3" id="KW-0547">Nucleotide-binding</keyword>
<name>A0ABU9GV13_9GAMM</name>
<dbReference type="GO" id="GO:0005524">
    <property type="term" value="F:ATP binding"/>
    <property type="evidence" value="ECO:0007669"/>
    <property type="project" value="UniProtKB-KW"/>
</dbReference>
<dbReference type="Pfam" id="PF00005">
    <property type="entry name" value="ABC_tran"/>
    <property type="match status" value="1"/>
</dbReference>
<sequence>MNEATPLLQLYGGSKTFADYTVLDDLDLTIYDGEFLSLLGPSGCGKTTDLRIIAGFEQEDQGQVLL</sequence>
<feature type="non-terminal residue" evidence="3">
    <location>
        <position position="66"/>
    </location>
</feature>
<accession>A0ABU9GV13</accession>
<dbReference type="InterPro" id="IPR027417">
    <property type="entry name" value="P-loop_NTPase"/>
</dbReference>
<organism evidence="3 4">
    <name type="scientific">Psychromonas aquatilis</name>
    <dbReference type="NCBI Taxonomy" id="2005072"/>
    <lineage>
        <taxon>Bacteria</taxon>
        <taxon>Pseudomonadati</taxon>
        <taxon>Pseudomonadota</taxon>
        <taxon>Gammaproteobacteria</taxon>
        <taxon>Alteromonadales</taxon>
        <taxon>Psychromonadaceae</taxon>
        <taxon>Psychromonas</taxon>
    </lineage>
</organism>
<gene>
    <name evidence="3" type="ORF">V6256_15890</name>
</gene>
<protein>
    <submittedName>
        <fullName evidence="3">ATP-binding cassette domain-containing protein</fullName>
    </submittedName>
</protein>